<evidence type="ECO:0000313" key="4">
    <source>
        <dbReference type="EMBL" id="MDQ0513687.1"/>
    </source>
</evidence>
<feature type="chain" id="PRO_5045802899" description="Lipoprotein" evidence="3">
    <location>
        <begin position="32"/>
        <end position="734"/>
    </location>
</feature>
<feature type="coiled-coil region" evidence="1">
    <location>
        <begin position="359"/>
        <end position="386"/>
    </location>
</feature>
<dbReference type="EMBL" id="JAUSWO010000001">
    <property type="protein sequence ID" value="MDQ0513687.1"/>
    <property type="molecule type" value="Genomic_DNA"/>
</dbReference>
<organism evidence="4 5">
    <name type="scientific">Mycoplasmoides fastidiosum</name>
    <dbReference type="NCBI Taxonomy" id="92758"/>
    <lineage>
        <taxon>Bacteria</taxon>
        <taxon>Bacillati</taxon>
        <taxon>Mycoplasmatota</taxon>
        <taxon>Mycoplasmoidales</taxon>
        <taxon>Mycoplasmoidaceae</taxon>
        <taxon>Mycoplasmoides</taxon>
    </lineage>
</organism>
<keyword evidence="1" id="KW-0175">Coiled coil</keyword>
<feature type="compositionally biased region" description="Low complexity" evidence="2">
    <location>
        <begin position="117"/>
        <end position="127"/>
    </location>
</feature>
<feature type="region of interest" description="Disordered" evidence="2">
    <location>
        <begin position="41"/>
        <end position="177"/>
    </location>
</feature>
<name>A0ABU0LYA0_9BACT</name>
<evidence type="ECO:0000313" key="5">
    <source>
        <dbReference type="Proteomes" id="UP001240643"/>
    </source>
</evidence>
<gene>
    <name evidence="4" type="ORF">J2Z62_000125</name>
</gene>
<feature type="compositionally biased region" description="Basic and acidic residues" evidence="2">
    <location>
        <begin position="135"/>
        <end position="151"/>
    </location>
</feature>
<feature type="compositionally biased region" description="Polar residues" evidence="2">
    <location>
        <begin position="72"/>
        <end position="90"/>
    </location>
</feature>
<feature type="compositionally biased region" description="Basic and acidic residues" evidence="2">
    <location>
        <begin position="91"/>
        <end position="113"/>
    </location>
</feature>
<evidence type="ECO:0008006" key="6">
    <source>
        <dbReference type="Google" id="ProtNLM"/>
    </source>
</evidence>
<evidence type="ECO:0000256" key="2">
    <source>
        <dbReference type="SAM" id="MobiDB-lite"/>
    </source>
</evidence>
<comment type="caution">
    <text evidence="4">The sequence shown here is derived from an EMBL/GenBank/DDBJ whole genome shotgun (WGS) entry which is preliminary data.</text>
</comment>
<accession>A0ABU0LYA0</accession>
<keyword evidence="3" id="KW-0732">Signal</keyword>
<feature type="signal peptide" evidence="3">
    <location>
        <begin position="1"/>
        <end position="31"/>
    </location>
</feature>
<feature type="compositionally biased region" description="Polar residues" evidence="2">
    <location>
        <begin position="152"/>
        <end position="167"/>
    </location>
</feature>
<keyword evidence="5" id="KW-1185">Reference proteome</keyword>
<proteinExistence type="predicted"/>
<evidence type="ECO:0000256" key="3">
    <source>
        <dbReference type="SAM" id="SignalP"/>
    </source>
</evidence>
<dbReference type="PROSITE" id="PS51257">
    <property type="entry name" value="PROKAR_LIPOPROTEIN"/>
    <property type="match status" value="1"/>
</dbReference>
<evidence type="ECO:0000256" key="1">
    <source>
        <dbReference type="SAM" id="Coils"/>
    </source>
</evidence>
<dbReference type="Proteomes" id="UP001240643">
    <property type="component" value="Unassembled WGS sequence"/>
</dbReference>
<sequence>MKKSNLFKFKKFRLMNLVGIWLGSMVLSACAENSKLSDSFTEYQKKPENPINELKNFPESENSNADDKLHSLDQSQYQTELSQNNSSNYLEKSEIERENHDSKNSSLNDERLTINKSSETSTDTSSTIPNNDNPLKNEIKNHNLIEKRGSDSKQNNKMVDVNSSGFSGSRPDVSSKENNAKLQLGENPNNIQPTDEQKQKAKDLLNLLGVKFYFSNQIERIGENFSTNLDILSQTAYFNQTDLIEQLKQLVVVSQEINLNQYEIEQISSIISIKQIEKLVQENLETIFSNEEKNQLIKILEEIFVESKTLLNGLSSFSEEENKNSLTEVQNELKAKVTDLVFNHENIENFNLNAILLLVNNYLSKINEVNQNLENLKNVVIRLDNKTIQLENFIISNNKISEENSTKKDFYEKLTRLKNILKINILNRPISDILNFPNPFSSAKNYDYEDSIINFKLYKIDEFIKKQNQILQKFLSDMKILIYNKSLLDHNQSALDLLATNLNKKISKDTAIIKSYWNNNKNKIEYLLNANTVESELNAVLVTIAQIFSDYQTSTLMIDSSKSNQKPENLNNYLNIFHQIWSKIKNILFIRDKNNHVSFPIIKNAHELSQKIMGTESYEQFLEIFGRSIELIFDISQILEMFSNSSYSDATISLKDIINKIITMNNSLMPNSSENNQINFQKLKQAIEKLQQISNTSLSQIPVFLQELVKIDNYSESTVLNKELALIFNNKNDL</sequence>
<protein>
    <recommendedName>
        <fullName evidence="6">Lipoprotein</fullName>
    </recommendedName>
</protein>
<reference evidence="4" key="1">
    <citation type="submission" date="2023-07" db="EMBL/GenBank/DDBJ databases">
        <title>Genomic Encyclopedia of Type Strains, Phase IV (KMG-IV): sequencing the most valuable type-strain genomes for metagenomic binning, comparative biology and taxonomic classification.</title>
        <authorList>
            <person name="Goeker M."/>
        </authorList>
    </citation>
    <scope>NUCLEOTIDE SEQUENCE [LARGE SCALE GENOMIC DNA]</scope>
    <source>
        <strain evidence="4">DSM 21204</strain>
    </source>
</reference>